<organism evidence="2 3">
    <name type="scientific">Pisolithus tinctorius Marx 270</name>
    <dbReference type="NCBI Taxonomy" id="870435"/>
    <lineage>
        <taxon>Eukaryota</taxon>
        <taxon>Fungi</taxon>
        <taxon>Dikarya</taxon>
        <taxon>Basidiomycota</taxon>
        <taxon>Agaricomycotina</taxon>
        <taxon>Agaricomycetes</taxon>
        <taxon>Agaricomycetidae</taxon>
        <taxon>Boletales</taxon>
        <taxon>Sclerodermatineae</taxon>
        <taxon>Pisolithaceae</taxon>
        <taxon>Pisolithus</taxon>
    </lineage>
</organism>
<accession>A0A0C3NNT1</accession>
<dbReference type="HOGENOM" id="CLU_2905144_0_0_1"/>
<reference evidence="3" key="2">
    <citation type="submission" date="2015-01" db="EMBL/GenBank/DDBJ databases">
        <title>Evolutionary Origins and Diversification of the Mycorrhizal Mutualists.</title>
        <authorList>
            <consortium name="DOE Joint Genome Institute"/>
            <consortium name="Mycorrhizal Genomics Consortium"/>
            <person name="Kohler A."/>
            <person name="Kuo A."/>
            <person name="Nagy L.G."/>
            <person name="Floudas D."/>
            <person name="Copeland A."/>
            <person name="Barry K.W."/>
            <person name="Cichocki N."/>
            <person name="Veneault-Fourrey C."/>
            <person name="LaButti K."/>
            <person name="Lindquist E.A."/>
            <person name="Lipzen A."/>
            <person name="Lundell T."/>
            <person name="Morin E."/>
            <person name="Murat C."/>
            <person name="Riley R."/>
            <person name="Ohm R."/>
            <person name="Sun H."/>
            <person name="Tunlid A."/>
            <person name="Henrissat B."/>
            <person name="Grigoriev I.V."/>
            <person name="Hibbett D.S."/>
            <person name="Martin F."/>
        </authorList>
    </citation>
    <scope>NUCLEOTIDE SEQUENCE [LARGE SCALE GENOMIC DNA]</scope>
    <source>
        <strain evidence="3">Marx 270</strain>
    </source>
</reference>
<proteinExistence type="predicted"/>
<gene>
    <name evidence="2" type="ORF">M404DRAFT_1006458</name>
</gene>
<evidence type="ECO:0000313" key="2">
    <source>
        <dbReference type="EMBL" id="KIN96958.1"/>
    </source>
</evidence>
<protein>
    <submittedName>
        <fullName evidence="2">Uncharacterized protein</fullName>
    </submittedName>
</protein>
<sequence>MSICYERHGFASNRAEPAGETLHHTHAQEPTDSSETQLTEIAATTLQHHRPLSSPSSWMVAT</sequence>
<reference evidence="2 3" key="1">
    <citation type="submission" date="2014-04" db="EMBL/GenBank/DDBJ databases">
        <authorList>
            <consortium name="DOE Joint Genome Institute"/>
            <person name="Kuo A."/>
            <person name="Kohler A."/>
            <person name="Costa M.D."/>
            <person name="Nagy L.G."/>
            <person name="Floudas D."/>
            <person name="Copeland A."/>
            <person name="Barry K.W."/>
            <person name="Cichocki N."/>
            <person name="Veneault-Fourrey C."/>
            <person name="LaButti K."/>
            <person name="Lindquist E.A."/>
            <person name="Lipzen A."/>
            <person name="Lundell T."/>
            <person name="Morin E."/>
            <person name="Murat C."/>
            <person name="Sun H."/>
            <person name="Tunlid A."/>
            <person name="Henrissat B."/>
            <person name="Grigoriev I.V."/>
            <person name="Hibbett D.S."/>
            <person name="Martin F."/>
            <person name="Nordberg H.P."/>
            <person name="Cantor M.N."/>
            <person name="Hua S.X."/>
        </authorList>
    </citation>
    <scope>NUCLEOTIDE SEQUENCE [LARGE SCALE GENOMIC DNA]</scope>
    <source>
        <strain evidence="2 3">Marx 270</strain>
    </source>
</reference>
<dbReference type="EMBL" id="KN832037">
    <property type="protein sequence ID" value="KIN96958.1"/>
    <property type="molecule type" value="Genomic_DNA"/>
</dbReference>
<evidence type="ECO:0000313" key="3">
    <source>
        <dbReference type="Proteomes" id="UP000054217"/>
    </source>
</evidence>
<dbReference type="AlphaFoldDB" id="A0A0C3NNT1"/>
<keyword evidence="3" id="KW-1185">Reference proteome</keyword>
<dbReference type="Proteomes" id="UP000054217">
    <property type="component" value="Unassembled WGS sequence"/>
</dbReference>
<evidence type="ECO:0000256" key="1">
    <source>
        <dbReference type="SAM" id="MobiDB-lite"/>
    </source>
</evidence>
<dbReference type="InParanoid" id="A0A0C3NNT1"/>
<feature type="region of interest" description="Disordered" evidence="1">
    <location>
        <begin position="1"/>
        <end position="36"/>
    </location>
</feature>
<name>A0A0C3NNT1_PISTI</name>